<feature type="signal peptide" evidence="2">
    <location>
        <begin position="1"/>
        <end position="33"/>
    </location>
</feature>
<accession>A0ABU5SX06</accession>
<dbReference type="Gene3D" id="3.30.420.360">
    <property type="match status" value="1"/>
</dbReference>
<evidence type="ECO:0000313" key="5">
    <source>
        <dbReference type="Proteomes" id="UP001302329"/>
    </source>
</evidence>
<evidence type="ECO:0000256" key="1">
    <source>
        <dbReference type="SAM" id="MobiDB-lite"/>
    </source>
</evidence>
<keyword evidence="5" id="KW-1185">Reference proteome</keyword>
<feature type="chain" id="PRO_5046590754" description="Carbamoyltransferase Kae1-like domain-containing protein" evidence="2">
    <location>
        <begin position="34"/>
        <end position="132"/>
    </location>
</feature>
<feature type="non-terminal residue" evidence="4">
    <location>
        <position position="1"/>
    </location>
</feature>
<dbReference type="EMBL" id="JAYGHY010000035">
    <property type="protein sequence ID" value="MEA5443063.1"/>
    <property type="molecule type" value="Genomic_DNA"/>
</dbReference>
<dbReference type="Proteomes" id="UP001302329">
    <property type="component" value="Unassembled WGS sequence"/>
</dbReference>
<feature type="domain" description="Carbamoyltransferase Kae1-like" evidence="3">
    <location>
        <begin position="4"/>
        <end position="84"/>
    </location>
</feature>
<evidence type="ECO:0000259" key="3">
    <source>
        <dbReference type="Pfam" id="PF22521"/>
    </source>
</evidence>
<reference evidence="4 5" key="1">
    <citation type="submission" date="2023-12" db="EMBL/GenBank/DDBJ databases">
        <title>Baltic Sea Cyanobacteria.</title>
        <authorList>
            <person name="Delbaje E."/>
            <person name="Fewer D.P."/>
            <person name="Shishido T.K."/>
        </authorList>
    </citation>
    <scope>NUCLEOTIDE SEQUENCE [LARGE SCALE GENOMIC DNA]</scope>
    <source>
        <strain evidence="4 5">UHCC 0281</strain>
    </source>
</reference>
<keyword evidence="2" id="KW-0732">Signal</keyword>
<proteinExistence type="predicted"/>
<sequence length="132" mass="12992">PALCAARFQHALAAALAEAAALAVALRCPPAMASSGGVPVALGGGCFQNRLLLEAAITGLRAKGLQPFWPQVVPCSDGGLALGQAWAVGGPWADPASAPTTGWSVHEPNPPHVPGRAGSHPLDPDPAAAGGA</sequence>
<dbReference type="Pfam" id="PF22521">
    <property type="entry name" value="HypF_C_2"/>
    <property type="match status" value="1"/>
</dbReference>
<dbReference type="Gene3D" id="3.30.420.560">
    <property type="match status" value="1"/>
</dbReference>
<gene>
    <name evidence="4" type="ORF">VB739_10925</name>
</gene>
<dbReference type="InterPro" id="IPR055128">
    <property type="entry name" value="HypF_C_2"/>
</dbReference>
<evidence type="ECO:0000313" key="4">
    <source>
        <dbReference type="EMBL" id="MEA5443063.1"/>
    </source>
</evidence>
<comment type="caution">
    <text evidence="4">The sequence shown here is derived from an EMBL/GenBank/DDBJ whole genome shotgun (WGS) entry which is preliminary data.</text>
</comment>
<name>A0ABU5SX06_9CYAN</name>
<dbReference type="Gene3D" id="1.10.357.160">
    <property type="match status" value="1"/>
</dbReference>
<evidence type="ECO:0000256" key="2">
    <source>
        <dbReference type="SAM" id="SignalP"/>
    </source>
</evidence>
<organism evidence="4 5">
    <name type="scientific">Cyanobium gracile UHCC 0281</name>
    <dbReference type="NCBI Taxonomy" id="3110309"/>
    <lineage>
        <taxon>Bacteria</taxon>
        <taxon>Bacillati</taxon>
        <taxon>Cyanobacteriota</taxon>
        <taxon>Cyanophyceae</taxon>
        <taxon>Synechococcales</taxon>
        <taxon>Prochlorococcaceae</taxon>
        <taxon>Cyanobium</taxon>
    </lineage>
</organism>
<feature type="region of interest" description="Disordered" evidence="1">
    <location>
        <begin position="93"/>
        <end position="132"/>
    </location>
</feature>
<protein>
    <recommendedName>
        <fullName evidence="3">Carbamoyltransferase Kae1-like domain-containing protein</fullName>
    </recommendedName>
</protein>